<protein>
    <submittedName>
        <fullName evidence="1">Uncharacterized protein</fullName>
    </submittedName>
</protein>
<sequence length="74" mass="8115">MKASIDQLVQTVRAELASVESRSLVVQVREAIGAGPMVAAAQARDAIWHFAEDPLVSDEIRRYAAEQHAALPRF</sequence>
<dbReference type="STRING" id="76731.RD2015_3268"/>
<evidence type="ECO:0000313" key="1">
    <source>
        <dbReference type="EMBL" id="ALV07726.1"/>
    </source>
</evidence>
<gene>
    <name evidence="1" type="ORF">RD2015_3268</name>
</gene>
<accession>A0A0U3L8U1</accession>
<dbReference type="KEGG" id="rdp:RD2015_3268"/>
<dbReference type="RefSeq" id="WP_147306969.1">
    <property type="nucleotide sequence ID" value="NZ_CP013729.1"/>
</dbReference>
<dbReference type="EMBL" id="CP013729">
    <property type="protein sequence ID" value="ALV07726.1"/>
    <property type="molecule type" value="Genomic_DNA"/>
</dbReference>
<reference evidence="1 2" key="1">
    <citation type="submission" date="2015-12" db="EMBL/GenBank/DDBJ databases">
        <title>Complete genome of Roseateles depolymerans KCTC 42856.</title>
        <authorList>
            <person name="Kim K.M."/>
        </authorList>
    </citation>
    <scope>NUCLEOTIDE SEQUENCE [LARGE SCALE GENOMIC DNA]</scope>
    <source>
        <strain evidence="1 2">KCTC 42856</strain>
    </source>
</reference>
<organism evidence="1 2">
    <name type="scientific">Roseateles depolymerans</name>
    <dbReference type="NCBI Taxonomy" id="76731"/>
    <lineage>
        <taxon>Bacteria</taxon>
        <taxon>Pseudomonadati</taxon>
        <taxon>Pseudomonadota</taxon>
        <taxon>Betaproteobacteria</taxon>
        <taxon>Burkholderiales</taxon>
        <taxon>Sphaerotilaceae</taxon>
        <taxon>Roseateles</taxon>
    </lineage>
</organism>
<keyword evidence="2" id="KW-1185">Reference proteome</keyword>
<name>A0A0U3L8U1_9BURK</name>
<proteinExistence type="predicted"/>
<evidence type="ECO:0000313" key="2">
    <source>
        <dbReference type="Proteomes" id="UP000060699"/>
    </source>
</evidence>
<dbReference type="Proteomes" id="UP000060699">
    <property type="component" value="Chromosome"/>
</dbReference>
<dbReference type="AlphaFoldDB" id="A0A0U3L8U1"/>